<accession>A0A7W7CAC4</accession>
<dbReference type="Proteomes" id="UP000533598">
    <property type="component" value="Unassembled WGS sequence"/>
</dbReference>
<evidence type="ECO:0000256" key="7">
    <source>
        <dbReference type="ARBA" id="ARBA00023306"/>
    </source>
</evidence>
<evidence type="ECO:0000313" key="9">
    <source>
        <dbReference type="EMBL" id="MBB4676203.1"/>
    </source>
</evidence>
<evidence type="ECO:0000256" key="3">
    <source>
        <dbReference type="ARBA" id="ARBA00018787"/>
    </source>
</evidence>
<keyword evidence="5" id="KW-0132">Cell division</keyword>
<evidence type="ECO:0000256" key="2">
    <source>
        <dbReference type="ARBA" id="ARBA00009008"/>
    </source>
</evidence>
<protein>
    <recommendedName>
        <fullName evidence="3">Cell wall synthesis protein Wag31</fullName>
    </recommendedName>
    <alternativeName>
        <fullName evidence="8">Antigen 84</fullName>
    </alternativeName>
</protein>
<dbReference type="AlphaFoldDB" id="A0A7W7CAC4"/>
<evidence type="ECO:0000256" key="5">
    <source>
        <dbReference type="ARBA" id="ARBA00022618"/>
    </source>
</evidence>
<dbReference type="GO" id="GO:0051301">
    <property type="term" value="P:cell division"/>
    <property type="evidence" value="ECO:0007669"/>
    <property type="project" value="UniProtKB-KW"/>
</dbReference>
<evidence type="ECO:0000256" key="8">
    <source>
        <dbReference type="ARBA" id="ARBA00031737"/>
    </source>
</evidence>
<keyword evidence="10" id="KW-1185">Reference proteome</keyword>
<dbReference type="RefSeq" id="WP_185002058.1">
    <property type="nucleotide sequence ID" value="NZ_BAAAUI010000016.1"/>
</dbReference>
<keyword evidence="4" id="KW-0963">Cytoplasm</keyword>
<sequence length="92" mass="10083">MNDRGLTPTDVRNVEFSTSSLLRRGYDEGEVDAFLDRVEATLRGADSVTARDVDEVTFSKPPLGRRGYNVDEVDAFLDQVVATLSTLDEATG</sequence>
<organism evidence="9 10">
    <name type="scientific">Crossiella cryophila</name>
    <dbReference type="NCBI Taxonomy" id="43355"/>
    <lineage>
        <taxon>Bacteria</taxon>
        <taxon>Bacillati</taxon>
        <taxon>Actinomycetota</taxon>
        <taxon>Actinomycetes</taxon>
        <taxon>Pseudonocardiales</taxon>
        <taxon>Pseudonocardiaceae</taxon>
        <taxon>Crossiella</taxon>
    </lineage>
</organism>
<keyword evidence="6" id="KW-0175">Coiled coil</keyword>
<evidence type="ECO:0000256" key="1">
    <source>
        <dbReference type="ARBA" id="ARBA00004496"/>
    </source>
</evidence>
<gene>
    <name evidence="9" type="ORF">HNR67_002321</name>
</gene>
<dbReference type="EMBL" id="JACHMH010000001">
    <property type="protein sequence ID" value="MBB4676203.1"/>
    <property type="molecule type" value="Genomic_DNA"/>
</dbReference>
<evidence type="ECO:0000256" key="4">
    <source>
        <dbReference type="ARBA" id="ARBA00022490"/>
    </source>
</evidence>
<keyword evidence="7" id="KW-0131">Cell cycle</keyword>
<name>A0A7W7CAC4_9PSEU</name>
<comment type="subcellular location">
    <subcellularLocation>
        <location evidence="1">Cytoplasm</location>
    </subcellularLocation>
</comment>
<reference evidence="9 10" key="1">
    <citation type="submission" date="2020-08" db="EMBL/GenBank/DDBJ databases">
        <title>Sequencing the genomes of 1000 actinobacteria strains.</title>
        <authorList>
            <person name="Klenk H.-P."/>
        </authorList>
    </citation>
    <scope>NUCLEOTIDE SEQUENCE [LARGE SCALE GENOMIC DNA]</scope>
    <source>
        <strain evidence="9 10">DSM 44230</strain>
    </source>
</reference>
<dbReference type="GO" id="GO:0005737">
    <property type="term" value="C:cytoplasm"/>
    <property type="evidence" value="ECO:0007669"/>
    <property type="project" value="UniProtKB-SubCell"/>
</dbReference>
<dbReference type="Gene3D" id="6.10.250.660">
    <property type="match status" value="2"/>
</dbReference>
<dbReference type="InterPro" id="IPR019933">
    <property type="entry name" value="DivIVA_domain"/>
</dbReference>
<proteinExistence type="inferred from homology"/>
<dbReference type="PANTHER" id="PTHR35794">
    <property type="entry name" value="CELL DIVISION PROTEIN DIVIVA"/>
    <property type="match status" value="1"/>
</dbReference>
<comment type="similarity">
    <text evidence="2">Belongs to the DivIVA family.</text>
</comment>
<dbReference type="NCBIfam" id="TIGR03544">
    <property type="entry name" value="DivI1A_domain"/>
    <property type="match status" value="2"/>
</dbReference>
<dbReference type="InterPro" id="IPR007793">
    <property type="entry name" value="DivIVA_fam"/>
</dbReference>
<evidence type="ECO:0000256" key="6">
    <source>
        <dbReference type="ARBA" id="ARBA00023054"/>
    </source>
</evidence>
<evidence type="ECO:0000313" key="10">
    <source>
        <dbReference type="Proteomes" id="UP000533598"/>
    </source>
</evidence>
<comment type="caution">
    <text evidence="9">The sequence shown here is derived from an EMBL/GenBank/DDBJ whole genome shotgun (WGS) entry which is preliminary data.</text>
</comment>
<dbReference type="PANTHER" id="PTHR35794:SF2">
    <property type="entry name" value="CELL DIVISION PROTEIN DIVIVA"/>
    <property type="match status" value="1"/>
</dbReference>